<evidence type="ECO:0000256" key="3">
    <source>
        <dbReference type="ARBA" id="ARBA00022692"/>
    </source>
</evidence>
<keyword evidence="3 9" id="KW-0812">Transmembrane</keyword>
<evidence type="ECO:0000256" key="2">
    <source>
        <dbReference type="ARBA" id="ARBA00009969"/>
    </source>
</evidence>
<evidence type="ECO:0000256" key="9">
    <source>
        <dbReference type="SAM" id="Phobius"/>
    </source>
</evidence>
<sequence length="260" mass="29652">MSIYIIFWTIFLWKIYFPKTDKYPSQLASEKSDLVDPQQVLKPSVKTFSSCSFNSKKTAEYKRNILEPYYNPKYADIRSRKIVVELAQGFSGYLITHEVYIMCLDALMLFIALYMFIPFHPHIVFGASISLGWAILRETSMRKEEEVLYPVDDGYDSNATRKGTAVGSPYGETQDLEKHGSETSYKADLGDANHQASYPIESDYTPQGIHSANNSHIPRDSYPLESREEFMMPMVQDIGKSLGSVVLIDNCKIAFILFID</sequence>
<keyword evidence="6 9" id="KW-0472">Membrane</keyword>
<dbReference type="PANTHER" id="PTHR31465:SF9">
    <property type="entry name" value="SPHINGOID LONG-CHAIN BASE TRANSPORTER RSB1"/>
    <property type="match status" value="1"/>
</dbReference>
<evidence type="ECO:0000256" key="7">
    <source>
        <dbReference type="ARBA" id="ARBA00037472"/>
    </source>
</evidence>
<comment type="similarity">
    <text evidence="2">Belongs to the lipid-translocating exporter (LTE) (TC 9.A.26.1) family.</text>
</comment>
<keyword evidence="5" id="KW-0813">Transport</keyword>
<evidence type="ECO:0000256" key="1">
    <source>
        <dbReference type="ARBA" id="ARBA00004651"/>
    </source>
</evidence>
<dbReference type="PANTHER" id="PTHR31465">
    <property type="entry name" value="PROTEIN RTA1-RELATED"/>
    <property type="match status" value="1"/>
</dbReference>
<dbReference type="AlphaFoldDB" id="A0A8X7NN10"/>
<evidence type="ECO:0000256" key="4">
    <source>
        <dbReference type="ARBA" id="ARBA00022989"/>
    </source>
</evidence>
<name>A0A8X7NN10_CANPA</name>
<gene>
    <name evidence="10" type="ORF">FOB60_002049</name>
</gene>
<keyword evidence="5" id="KW-0445">Lipid transport</keyword>
<dbReference type="GO" id="GO:0000324">
    <property type="term" value="C:fungal-type vacuole"/>
    <property type="evidence" value="ECO:0007669"/>
    <property type="project" value="TreeGrafter"/>
</dbReference>
<evidence type="ECO:0000313" key="10">
    <source>
        <dbReference type="EMBL" id="KAF6057494.1"/>
    </source>
</evidence>
<dbReference type="EMBL" id="JABWAB010000003">
    <property type="protein sequence ID" value="KAF6057494.1"/>
    <property type="molecule type" value="Genomic_DNA"/>
</dbReference>
<protein>
    <recommendedName>
        <fullName evidence="8">Sphingoid long-chain base transporter RSB1</fullName>
    </recommendedName>
</protein>
<dbReference type="InterPro" id="IPR007568">
    <property type="entry name" value="RTA1"/>
</dbReference>
<comment type="function">
    <text evidence="7">Catalyzes the ATP-dependent translocation of sphingoid long-chain bases (LCBs) from the cytoplasmic site toward the extracytoplasmic side of the membrane (flip-flop). Involved in the establishment of the functional lipid asymmetry of the plasma membrane. Regulates intracellular levels of LCBs, sphingolipid precursors that are growth inhibitory at increased levels.</text>
</comment>
<dbReference type="Pfam" id="PF04479">
    <property type="entry name" value="RTA1"/>
    <property type="match status" value="1"/>
</dbReference>
<dbReference type="GO" id="GO:0006869">
    <property type="term" value="P:lipid transport"/>
    <property type="evidence" value="ECO:0007669"/>
    <property type="project" value="UniProtKB-KW"/>
</dbReference>
<dbReference type="GO" id="GO:0005886">
    <property type="term" value="C:plasma membrane"/>
    <property type="evidence" value="ECO:0007669"/>
    <property type="project" value="UniProtKB-SubCell"/>
</dbReference>
<evidence type="ECO:0000256" key="6">
    <source>
        <dbReference type="ARBA" id="ARBA00023136"/>
    </source>
</evidence>
<organism evidence="10 11">
    <name type="scientific">Candida parapsilosis</name>
    <name type="common">Yeast</name>
    <dbReference type="NCBI Taxonomy" id="5480"/>
    <lineage>
        <taxon>Eukaryota</taxon>
        <taxon>Fungi</taxon>
        <taxon>Dikarya</taxon>
        <taxon>Ascomycota</taxon>
        <taxon>Saccharomycotina</taxon>
        <taxon>Pichiomycetes</taxon>
        <taxon>Debaryomycetaceae</taxon>
        <taxon>Candida/Lodderomyces clade</taxon>
        <taxon>Candida</taxon>
    </lineage>
</organism>
<feature type="transmembrane region" description="Helical" evidence="9">
    <location>
        <begin position="119"/>
        <end position="136"/>
    </location>
</feature>
<evidence type="ECO:0000256" key="5">
    <source>
        <dbReference type="ARBA" id="ARBA00023055"/>
    </source>
</evidence>
<comment type="subcellular location">
    <subcellularLocation>
        <location evidence="1">Cell membrane</location>
        <topology evidence="1">Multi-pass membrane protein</topology>
    </subcellularLocation>
</comment>
<dbReference type="Proteomes" id="UP000590412">
    <property type="component" value="Unassembled WGS sequence"/>
</dbReference>
<reference evidence="10" key="1">
    <citation type="submission" date="2020-03" db="EMBL/GenBank/DDBJ databases">
        <title>FDA dAtabase for Regulatory Grade micrObial Sequences (FDA-ARGOS): Supporting development and validation of Infectious Disease Dx tests.</title>
        <authorList>
            <person name="Campos J."/>
            <person name="Goldberg B."/>
            <person name="Tallon L."/>
            <person name="Sadzewicz L."/>
            <person name="Vavikolanu K."/>
            <person name="Mehta A."/>
            <person name="Aluvathingal J."/>
            <person name="Nadendla S."/>
            <person name="Nandy P."/>
            <person name="Geyer C."/>
            <person name="Yan Y."/>
            <person name="Sichtig H."/>
        </authorList>
    </citation>
    <scope>NUCLEOTIDE SEQUENCE [LARGE SCALE GENOMIC DNA]</scope>
    <source>
        <strain evidence="10">FDAARGOS_652</strain>
    </source>
</reference>
<evidence type="ECO:0000256" key="8">
    <source>
        <dbReference type="ARBA" id="ARBA00041117"/>
    </source>
</evidence>
<keyword evidence="4 9" id="KW-1133">Transmembrane helix</keyword>
<accession>A0A8X7NN10</accession>
<proteinExistence type="inferred from homology"/>
<evidence type="ECO:0000313" key="11">
    <source>
        <dbReference type="Proteomes" id="UP000590412"/>
    </source>
</evidence>
<comment type="caution">
    <text evidence="10">The sequence shown here is derived from an EMBL/GenBank/DDBJ whole genome shotgun (WGS) entry which is preliminary data.</text>
</comment>